<feature type="domain" description="Reverse transcriptase" evidence="2">
    <location>
        <begin position="1386"/>
        <end position="1474"/>
    </location>
</feature>
<feature type="region of interest" description="Disordered" evidence="1">
    <location>
        <begin position="860"/>
        <end position="907"/>
    </location>
</feature>
<feature type="compositionally biased region" description="Acidic residues" evidence="1">
    <location>
        <begin position="311"/>
        <end position="324"/>
    </location>
</feature>
<evidence type="ECO:0000256" key="1">
    <source>
        <dbReference type="SAM" id="MobiDB-lite"/>
    </source>
</evidence>
<feature type="region of interest" description="Disordered" evidence="1">
    <location>
        <begin position="131"/>
        <end position="567"/>
    </location>
</feature>
<feature type="compositionally biased region" description="Polar residues" evidence="1">
    <location>
        <begin position="2052"/>
        <end position="2065"/>
    </location>
</feature>
<evidence type="ECO:0000313" key="3">
    <source>
        <dbReference type="EMBL" id="KAK2942980.1"/>
    </source>
</evidence>
<feature type="compositionally biased region" description="Polar residues" evidence="1">
    <location>
        <begin position="867"/>
        <end position="878"/>
    </location>
</feature>
<feature type="compositionally biased region" description="Basic residues" evidence="1">
    <location>
        <begin position="409"/>
        <end position="419"/>
    </location>
</feature>
<feature type="region of interest" description="Disordered" evidence="1">
    <location>
        <begin position="580"/>
        <end position="605"/>
    </location>
</feature>
<dbReference type="Gene3D" id="3.30.70.270">
    <property type="match status" value="1"/>
</dbReference>
<feature type="compositionally biased region" description="Acidic residues" evidence="1">
    <location>
        <begin position="2081"/>
        <end position="2093"/>
    </location>
</feature>
<feature type="compositionally biased region" description="Polar residues" evidence="1">
    <location>
        <begin position="375"/>
        <end position="397"/>
    </location>
</feature>
<feature type="region of interest" description="Disordered" evidence="1">
    <location>
        <begin position="795"/>
        <end position="824"/>
    </location>
</feature>
<feature type="compositionally biased region" description="Basic and acidic residues" evidence="1">
    <location>
        <begin position="1863"/>
        <end position="1875"/>
    </location>
</feature>
<feature type="compositionally biased region" description="Polar residues" evidence="1">
    <location>
        <begin position="152"/>
        <end position="172"/>
    </location>
</feature>
<feature type="region of interest" description="Disordered" evidence="1">
    <location>
        <begin position="2013"/>
        <end position="2196"/>
    </location>
</feature>
<feature type="compositionally biased region" description="Basic and acidic residues" evidence="1">
    <location>
        <begin position="557"/>
        <end position="567"/>
    </location>
</feature>
<sequence length="2196" mass="246753">MESPHHDPTEKSVDHVDRTKAGQYGTLPPHDHDQPRKNASPENCTSSFSHTLPSTPPTNPSQHDAPNSTHHPPLTSPTRISSVIFSQEADTSFSAAIPSIRTQSRQLSSCQSNYRSFTPASAKQAVSLDSYPYSSSHQQRHYLPRSPYPRNVHSNRIVLSSPTRQQNSSTLPSDDAKQDPWWGSGLAPSSFHPSTTPQLPSSDRPPRPPKYPQPPRQLTLRQSSMEREEEAFDESHNEPTISEATKERKTNKNSERFGLQKMIGSIGNFFSSRAKKKEKSQQQLDNPIAQPRAETSKKDEEATSIQVGREDDQEEGETVEEEGETGNFQSRTEEEENTNQSSIQPNSSVESTHSPPSSPIQLKRTLRQRDPVTKQAITGNRLKSNFSHPLNSTSSQTPKERQKQSPKLPNRRRPPKRVGKSPVPIHQPPLTPISPLPLVYDSDIANQFQMRLKSETGRERQKQKRKKGRKKPQLDSESNDTSDSENQSLGSIRSRKRDCPTPASSSSQEESTTSASNQTLSQQPNSTNYQSNDNTSAKTGTVVISTQKVTEGGTETEEQKKIEKRQRQVEQLKNHILRRVKATPIAESSTQTEATNPQQLKKTGNVQMTMDSFFEVQKRTSPPLEQTEPPLPPHIVNQLYQPTFITNNIDFTNSFNSTTNIFTVSQPTMNMFFETEEEGMAKDEWEIEWLGGDIDSNGIQEDEQAKQYQYENDFIRKRDIALNWEWQHGNSPEMGFTTEHFGKTENETEMSGKRECGTDTMVKVESGLDMIGKVESESVAIRKVESRTDSIGTVESGSEMMKKVESESDTTGKVESGSDGIGKAKSESVAIGKVESGSETLRKVESGSAAIGKTENGSVAIGKVESGSDTTGKVSESGEQIKESQVSDKGKVENGTRSIERMEGERDKLTSVKMNLNEPIKRKENRTTPLTFQGQSETKIQADTDDWLSKLERAAAEDTLPITQARKDKHPQQKDVKQVEDRKGLMTVNRTEIAGNVKSGEEANQREDEKLLSWVKMLIETMKIWNSINFKKLMGNLELKEGQTFWRTKRWGEDKVMKVESLATATIRKLLPILGIAPNTSLPNYILHLPLNELSREHIELINTHTTTSTEYTFVIAKAWNRIKAPEKKIGQPVTLKRKRHSLPNTVQIPIPTFKQPQEASHLRPADLPPFNPTNGYTSWSEDLTTQHLHGGRTLLAHLLSKANDRLADTNWSREEIDELMWKLSSIPSELKARTHKPKRKTVERTVRLSQEETLNRAVKKWENLVARGKTSSITKEIEDMNAGRTQSLSFDEVKQRITALHNDEDRKALYLSVNRRTREQVRSGEKLEIRNATNGLNSNSTPSLDGLTAEFVKRCCRNDKIVEDQLGNLISLCLERNYLPQAWCQGCPLSPSLFAFYITEPMRQAEAGGATAWGYLDDLVLMANSEAQLNRSLTKLSTSLIAHGLTLNPTKTVIMSVVDGVPSTKPINVLGHSVTPRTSAKLLGTIVTNDQQTRDNFFMERVERIKSTLPKVSLLSHQAHLHLLRQSISSKPLHILATTFISEEALISADTTITSHLSNLFNIPDSQQFLIHLPIKEGGLGIPSFVQTALPSLICSHASLHPEMWEADHIQRAKVDLESRDTQPSFSTSKPVMRMITHLTKEEYDAARQGQKQLRELMTKEETAAKLSLLSVHQQNKHNVIKSAENQKWRSTLPVDRYHKINNNVFRCALDNLFLKPPLSFSEATRFNMDSNPHTHAPTQLRCPACQCEMLEDHAGCCKRTSSERLARHHAIKFLLAQTLKEIPSITVRTETKMGRDDEDANEEANTIADLQLRVTTGYTKHRFVRDILGIKDDGQRILEFGLDLVIPQDFTSRSHTQRGMMDPKGRVKEAERKKERKYSRAGQSHTVIGIGLSDHGHSGPNASLFFDFIKQLAIERKIPNPLPIFFTQVSVIMELVRSHMEQTYIKTLSHLARRKEEERKRTVGIEMDMESFNLITSVTGDSLHNTSITLINNTTHNNPTLHKANTTHHLQITPPQPITSPSPHFTSHTGAPNTPTSPPHHSTPLTHHSNAQPKTNTNQTSSRKGYVAADGRRRFETQNIEEDEGKQDEDDAYCKEEKGQKEGKKEGHDQEKPKEGTTEDRDKEEAEEVAQRERNNRVPGLGTGPPAGVPLYPPNSFFSLLPSPPRLCEQSGSSEKHKSTIIKRPPDNRKHKSE</sequence>
<feature type="compositionally biased region" description="Low complexity" evidence="1">
    <location>
        <begin position="2041"/>
        <end position="2051"/>
    </location>
</feature>
<dbReference type="InterPro" id="IPR043502">
    <property type="entry name" value="DNA/RNA_pol_sf"/>
</dbReference>
<feature type="compositionally biased region" description="Basic and acidic residues" evidence="1">
    <location>
        <begin position="800"/>
        <end position="812"/>
    </location>
</feature>
<name>A0ABQ9WU04_9EUKA</name>
<dbReference type="SUPFAM" id="SSF56672">
    <property type="entry name" value="DNA/RNA polymerases"/>
    <property type="match status" value="1"/>
</dbReference>
<gene>
    <name evidence="3" type="ORF">BLNAU_22095</name>
</gene>
<feature type="compositionally biased region" description="Basic and acidic residues" evidence="1">
    <location>
        <begin position="1"/>
        <end position="20"/>
    </location>
</feature>
<feature type="compositionally biased region" description="Basic and acidic residues" evidence="1">
    <location>
        <begin position="2094"/>
        <end position="2138"/>
    </location>
</feature>
<feature type="compositionally biased region" description="Polar residues" evidence="1">
    <location>
        <begin position="2026"/>
        <end position="2035"/>
    </location>
</feature>
<dbReference type="Proteomes" id="UP001281761">
    <property type="component" value="Unassembled WGS sequence"/>
</dbReference>
<organism evidence="3 4">
    <name type="scientific">Blattamonas nauphoetae</name>
    <dbReference type="NCBI Taxonomy" id="2049346"/>
    <lineage>
        <taxon>Eukaryota</taxon>
        <taxon>Metamonada</taxon>
        <taxon>Preaxostyla</taxon>
        <taxon>Oxymonadida</taxon>
        <taxon>Blattamonas</taxon>
    </lineage>
</organism>
<feature type="compositionally biased region" description="Polar residues" evidence="1">
    <location>
        <begin position="586"/>
        <end position="605"/>
    </location>
</feature>
<feature type="compositionally biased region" description="Polar residues" evidence="1">
    <location>
        <begin position="40"/>
        <end position="53"/>
    </location>
</feature>
<feature type="region of interest" description="Disordered" evidence="1">
    <location>
        <begin position="1855"/>
        <end position="1882"/>
    </location>
</feature>
<dbReference type="InterPro" id="IPR000477">
    <property type="entry name" value="RT_dom"/>
</dbReference>
<feature type="compositionally biased region" description="Low complexity" evidence="1">
    <location>
        <begin position="500"/>
        <end position="519"/>
    </location>
</feature>
<accession>A0ABQ9WU04</accession>
<feature type="region of interest" description="Disordered" evidence="1">
    <location>
        <begin position="1"/>
        <end position="81"/>
    </location>
</feature>
<feature type="compositionally biased region" description="Polar residues" evidence="1">
    <location>
        <begin position="520"/>
        <end position="545"/>
    </location>
</feature>
<feature type="region of interest" description="Disordered" evidence="1">
    <location>
        <begin position="958"/>
        <end position="979"/>
    </location>
</feature>
<dbReference type="EMBL" id="JARBJD010000371">
    <property type="protein sequence ID" value="KAK2942980.1"/>
    <property type="molecule type" value="Genomic_DNA"/>
</dbReference>
<dbReference type="Pfam" id="PF00078">
    <property type="entry name" value="RVT_1"/>
    <property type="match status" value="1"/>
</dbReference>
<feature type="compositionally biased region" description="Basic and acidic residues" evidence="1">
    <location>
        <begin position="970"/>
        <end position="979"/>
    </location>
</feature>
<feature type="compositionally biased region" description="Basic and acidic residues" evidence="1">
    <location>
        <begin position="244"/>
        <end position="255"/>
    </location>
</feature>
<feature type="compositionally biased region" description="Basic and acidic residues" evidence="1">
    <location>
        <begin position="2176"/>
        <end position="2196"/>
    </location>
</feature>
<comment type="caution">
    <text evidence="3">The sequence shown here is derived from an EMBL/GenBank/DDBJ whole genome shotgun (WGS) entry which is preliminary data.</text>
</comment>
<feature type="compositionally biased region" description="Pro residues" evidence="1">
    <location>
        <begin position="425"/>
        <end position="435"/>
    </location>
</feature>
<protein>
    <recommendedName>
        <fullName evidence="2">Reverse transcriptase domain-containing protein</fullName>
    </recommendedName>
</protein>
<feature type="compositionally biased region" description="Basic and acidic residues" evidence="1">
    <location>
        <begin position="879"/>
        <end position="907"/>
    </location>
</feature>
<feature type="compositionally biased region" description="Polar residues" evidence="1">
    <location>
        <begin position="60"/>
        <end position="81"/>
    </location>
</feature>
<proteinExistence type="predicted"/>
<dbReference type="InterPro" id="IPR043128">
    <property type="entry name" value="Rev_trsase/Diguanyl_cyclase"/>
</dbReference>
<feature type="compositionally biased region" description="Basic residues" evidence="1">
    <location>
        <begin position="461"/>
        <end position="471"/>
    </location>
</feature>
<reference evidence="3 4" key="1">
    <citation type="journal article" date="2022" name="bioRxiv">
        <title>Genomics of Preaxostyla Flagellates Illuminates Evolutionary Transitions and the Path Towards Mitochondrial Loss.</title>
        <authorList>
            <person name="Novak L.V.F."/>
            <person name="Treitli S.C."/>
            <person name="Pyrih J."/>
            <person name="Halakuc P."/>
            <person name="Pipaliya S.V."/>
            <person name="Vacek V."/>
            <person name="Brzon O."/>
            <person name="Soukal P."/>
            <person name="Eme L."/>
            <person name="Dacks J.B."/>
            <person name="Karnkowska A."/>
            <person name="Elias M."/>
            <person name="Hampl V."/>
        </authorList>
    </citation>
    <scope>NUCLEOTIDE SEQUENCE [LARGE SCALE GENOMIC DNA]</scope>
    <source>
        <strain evidence="3">NAU3</strain>
        <tissue evidence="3">Gut</tissue>
    </source>
</reference>
<evidence type="ECO:0000259" key="2">
    <source>
        <dbReference type="Pfam" id="PF00078"/>
    </source>
</evidence>
<keyword evidence="4" id="KW-1185">Reference proteome</keyword>
<evidence type="ECO:0000313" key="4">
    <source>
        <dbReference type="Proteomes" id="UP001281761"/>
    </source>
</evidence>